<dbReference type="AlphaFoldDB" id="A0A387FF45"/>
<accession>A0A387FF45</accession>
<reference evidence="1 2" key="1">
    <citation type="submission" date="2018-10" db="EMBL/GenBank/DDBJ databases">
        <title>Rhizobium etli, R. leguminosarum and a new Rhizobium genospecies from Phaseolus dumosus.</title>
        <authorList>
            <person name="Ramirez-Puebla S.T."/>
            <person name="Rogel-Hernandez M.A."/>
            <person name="Guerrero G."/>
            <person name="Ormeno-Orrillo E."/>
            <person name="Martinez-Romero J.C."/>
            <person name="Negrete-Yankelevich S."/>
            <person name="Martinez-Romero E."/>
        </authorList>
    </citation>
    <scope>NUCLEOTIDE SEQUENCE [LARGE SCALE GENOMIC DNA]</scope>
    <source>
        <strain evidence="1 2">CCGE525</strain>
    </source>
</reference>
<dbReference type="KEGG" id="rjg:CCGE525_02595"/>
<evidence type="ECO:0000313" key="2">
    <source>
        <dbReference type="Proteomes" id="UP000282195"/>
    </source>
</evidence>
<dbReference type="RefSeq" id="WP_120702915.1">
    <property type="nucleotide sequence ID" value="NZ_CP032694.1"/>
</dbReference>
<dbReference type="OrthoDB" id="9813090at2"/>
<organism evidence="1 2">
    <name type="scientific">Rhizobium jaguaris</name>
    <dbReference type="NCBI Taxonomy" id="1312183"/>
    <lineage>
        <taxon>Bacteria</taxon>
        <taxon>Pseudomonadati</taxon>
        <taxon>Pseudomonadota</taxon>
        <taxon>Alphaproteobacteria</taxon>
        <taxon>Hyphomicrobiales</taxon>
        <taxon>Rhizobiaceae</taxon>
        <taxon>Rhizobium/Agrobacterium group</taxon>
        <taxon>Rhizobium</taxon>
    </lineage>
</organism>
<dbReference type="Proteomes" id="UP000282195">
    <property type="component" value="Chromosome"/>
</dbReference>
<name>A0A387FF45_9HYPH</name>
<keyword evidence="2" id="KW-1185">Reference proteome</keyword>
<sequence length="126" mass="13430">MNAVDKVNAILDDAIPHFQDQMGSMSQGCGFGKNGGPPLDWQSRQQPGNAAIKAFDNARVALAQGRIPDAKQQIDSGLSQWDTLISSLAGSCPIGAHGTDPASYGAYQRFRDVVKAQLQVAVQFLD</sequence>
<protein>
    <submittedName>
        <fullName evidence="1">Uncharacterized protein</fullName>
    </submittedName>
</protein>
<dbReference type="EMBL" id="CP032694">
    <property type="protein sequence ID" value="AYG57820.1"/>
    <property type="molecule type" value="Genomic_DNA"/>
</dbReference>
<gene>
    <name evidence="1" type="ORF">CCGE525_02595</name>
</gene>
<proteinExistence type="predicted"/>
<evidence type="ECO:0000313" key="1">
    <source>
        <dbReference type="EMBL" id="AYG57820.1"/>
    </source>
</evidence>